<dbReference type="InterPro" id="IPR043129">
    <property type="entry name" value="ATPase_NBD"/>
</dbReference>
<dbReference type="EMBL" id="MFGL01000009">
    <property type="protein sequence ID" value="OGF41103.1"/>
    <property type="molecule type" value="Genomic_DNA"/>
</dbReference>
<proteinExistence type="inferred from homology"/>
<keyword evidence="2 8" id="KW-0808">Transferase</keyword>
<dbReference type="HAMAP" id="MF_01445">
    <property type="entry name" value="TsaD"/>
    <property type="match status" value="1"/>
</dbReference>
<dbReference type="AlphaFoldDB" id="A0A1F5TQ52"/>
<dbReference type="Gene3D" id="3.30.420.40">
    <property type="match status" value="2"/>
</dbReference>
<dbReference type="InterPro" id="IPR022450">
    <property type="entry name" value="TsaD"/>
</dbReference>
<dbReference type="InterPro" id="IPR017860">
    <property type="entry name" value="Peptidase_M22_CS"/>
</dbReference>
<dbReference type="GO" id="GO:0005506">
    <property type="term" value="F:iron ion binding"/>
    <property type="evidence" value="ECO:0007669"/>
    <property type="project" value="UniProtKB-UniRule"/>
</dbReference>
<evidence type="ECO:0000256" key="4">
    <source>
        <dbReference type="ARBA" id="ARBA00022723"/>
    </source>
</evidence>
<dbReference type="InterPro" id="IPR000905">
    <property type="entry name" value="Gcp-like_dom"/>
</dbReference>
<feature type="domain" description="Gcp-like" evidence="9">
    <location>
        <begin position="94"/>
        <end position="340"/>
    </location>
</feature>
<dbReference type="InterPro" id="IPR017861">
    <property type="entry name" value="KAE1/TsaD"/>
</dbReference>
<evidence type="ECO:0000256" key="1">
    <source>
        <dbReference type="ARBA" id="ARBA00022490"/>
    </source>
</evidence>
<keyword evidence="4 8" id="KW-0479">Metal-binding</keyword>
<feature type="domain" description="Gcp-like" evidence="9">
    <location>
        <begin position="27"/>
        <end position="68"/>
    </location>
</feature>
<feature type="binding site" evidence="8">
    <location>
        <position position="193"/>
    </location>
    <ligand>
        <name>substrate</name>
    </ligand>
</feature>
<comment type="cofactor">
    <cofactor evidence="8">
        <name>Fe(2+)</name>
        <dbReference type="ChEBI" id="CHEBI:29033"/>
    </cofactor>
    <text evidence="8">Binds 1 Fe(2+) ion per subunit.</text>
</comment>
<evidence type="ECO:0000256" key="7">
    <source>
        <dbReference type="ARBA" id="ARBA00048117"/>
    </source>
</evidence>
<accession>A0A1F5TQ52</accession>
<keyword evidence="3 8" id="KW-0819">tRNA processing</keyword>
<comment type="caution">
    <text evidence="8">Lacks conserved residue(s) required for the propagation of feature annotation.</text>
</comment>
<comment type="caution">
    <text evidence="10">The sequence shown here is derived from an EMBL/GenBank/DDBJ whole genome shotgun (WGS) entry which is preliminary data.</text>
</comment>
<gene>
    <name evidence="8" type="primary">tsaD</name>
    <name evidence="10" type="ORF">A2477_00240</name>
</gene>
<dbReference type="PANTHER" id="PTHR11735">
    <property type="entry name" value="TRNA N6-ADENOSINE THREONYLCARBAMOYLTRANSFERASE"/>
    <property type="match status" value="1"/>
</dbReference>
<name>A0A1F5TQ52_9BACT</name>
<evidence type="ECO:0000259" key="9">
    <source>
        <dbReference type="Pfam" id="PF00814"/>
    </source>
</evidence>
<keyword evidence="6 8" id="KW-0012">Acyltransferase</keyword>
<keyword evidence="5 8" id="KW-0408">Iron</keyword>
<dbReference type="PANTHER" id="PTHR11735:SF6">
    <property type="entry name" value="TRNA N6-ADENOSINE THREONYLCARBAMOYLTRANSFERASE, MITOCHONDRIAL"/>
    <property type="match status" value="1"/>
</dbReference>
<organism evidence="10 11">
    <name type="scientific">Candidatus Falkowbacteria bacterium RIFOXYC2_FULL_47_12</name>
    <dbReference type="NCBI Taxonomy" id="1798004"/>
    <lineage>
        <taxon>Bacteria</taxon>
        <taxon>Candidatus Falkowiibacteriota</taxon>
    </lineage>
</organism>
<feature type="binding site" evidence="8">
    <location>
        <position position="334"/>
    </location>
    <ligand>
        <name>Fe cation</name>
        <dbReference type="ChEBI" id="CHEBI:24875"/>
    </ligand>
</feature>
<dbReference type="GO" id="GO:0002949">
    <property type="term" value="P:tRNA threonylcarbamoyladenosine modification"/>
    <property type="evidence" value="ECO:0007669"/>
    <property type="project" value="UniProtKB-UniRule"/>
</dbReference>
<comment type="catalytic activity">
    <reaction evidence="7 8">
        <text>L-threonylcarbamoyladenylate + adenosine(37) in tRNA = N(6)-L-threonylcarbamoyladenosine(37) in tRNA + AMP + H(+)</text>
        <dbReference type="Rhea" id="RHEA:37059"/>
        <dbReference type="Rhea" id="RHEA-COMP:10162"/>
        <dbReference type="Rhea" id="RHEA-COMP:10163"/>
        <dbReference type="ChEBI" id="CHEBI:15378"/>
        <dbReference type="ChEBI" id="CHEBI:73682"/>
        <dbReference type="ChEBI" id="CHEBI:74411"/>
        <dbReference type="ChEBI" id="CHEBI:74418"/>
        <dbReference type="ChEBI" id="CHEBI:456215"/>
        <dbReference type="EC" id="2.3.1.234"/>
    </reaction>
</comment>
<feature type="binding site" evidence="8">
    <location>
        <position position="304"/>
    </location>
    <ligand>
        <name>substrate</name>
    </ligand>
</feature>
<evidence type="ECO:0000256" key="8">
    <source>
        <dbReference type="HAMAP-Rule" id="MF_01445"/>
    </source>
</evidence>
<dbReference type="NCBIfam" id="TIGR00329">
    <property type="entry name" value="gcp_kae1"/>
    <property type="match status" value="1"/>
</dbReference>
<evidence type="ECO:0000313" key="11">
    <source>
        <dbReference type="Proteomes" id="UP000177939"/>
    </source>
</evidence>
<sequence length="376" mass="41520">MRILGIESSCDETAAAFIEAKNSRIRVLSSVVFSQIDIHKKYGGVVPEVAARNHILKIIPVIEKALKTSLPSPLLSKERGDERSPLRLRSEASEWGEVNAIAVTAGPGLISSLLIGIETAKTLAYAWRKPIIGVNHLAGHIYSAWLASPNVPKFPALALIVSGGHTELVLIKDHYKFKIIGQTRDDAAGEAFDKAAKIMELGYPGGPVVAKMAARFQTKNKKSQLNIEFPRPMLNDNKFDFSFSGLKTSLLYKIQKDKSWRTKIPEYCAAFQQAIIDVLVAKTIKAAQKYQVKSVILAGGVAANIELRRQLGEKIKHELPRVSYHTPHLKYTTDNAAMIAAAGYFLARRSHSEGGLAKEKKFTPWQKLRVDCNLKL</sequence>
<feature type="binding site" evidence="8">
    <location>
        <position position="206"/>
    </location>
    <ligand>
        <name>substrate</name>
    </ligand>
</feature>
<dbReference type="Proteomes" id="UP000177939">
    <property type="component" value="Unassembled WGS sequence"/>
</dbReference>
<dbReference type="CDD" id="cd24133">
    <property type="entry name" value="ASKHA_NBD_TsaD_bac"/>
    <property type="match status" value="1"/>
</dbReference>
<protein>
    <recommendedName>
        <fullName evidence="8">tRNA N6-adenosine threonylcarbamoyltransferase</fullName>
        <ecNumber evidence="8">2.3.1.234</ecNumber>
    </recommendedName>
    <alternativeName>
        <fullName evidence="8">N6-L-threonylcarbamoyladenine synthase</fullName>
        <shortName evidence="8">t(6)A synthase</shortName>
    </alternativeName>
    <alternativeName>
        <fullName evidence="8">t(6)A37 threonylcarbamoyladenosine biosynthesis protein TsaD</fullName>
    </alternativeName>
    <alternativeName>
        <fullName evidence="8">tRNA threonylcarbamoyladenosine biosynthesis protein TsaD</fullName>
    </alternativeName>
</protein>
<dbReference type="PRINTS" id="PR00789">
    <property type="entry name" value="OSIALOPTASE"/>
</dbReference>
<evidence type="ECO:0000256" key="3">
    <source>
        <dbReference type="ARBA" id="ARBA00022694"/>
    </source>
</evidence>
<evidence type="ECO:0000313" key="10">
    <source>
        <dbReference type="EMBL" id="OGF41103.1"/>
    </source>
</evidence>
<comment type="similarity">
    <text evidence="8">Belongs to the KAE1 / TsaD family.</text>
</comment>
<dbReference type="GO" id="GO:0061711">
    <property type="term" value="F:tRNA N(6)-L-threonylcarbamoyladenine synthase activity"/>
    <property type="evidence" value="ECO:0007669"/>
    <property type="project" value="UniProtKB-EC"/>
</dbReference>
<reference evidence="10 11" key="1">
    <citation type="journal article" date="2016" name="Nat. Commun.">
        <title>Thousands of microbial genomes shed light on interconnected biogeochemical processes in an aquifer system.</title>
        <authorList>
            <person name="Anantharaman K."/>
            <person name="Brown C.T."/>
            <person name="Hug L.A."/>
            <person name="Sharon I."/>
            <person name="Castelle C.J."/>
            <person name="Probst A.J."/>
            <person name="Thomas B.C."/>
            <person name="Singh A."/>
            <person name="Wilkins M.J."/>
            <person name="Karaoz U."/>
            <person name="Brodie E.L."/>
            <person name="Williams K.H."/>
            <person name="Hubbard S.S."/>
            <person name="Banfield J.F."/>
        </authorList>
    </citation>
    <scope>NUCLEOTIDE SEQUENCE [LARGE SCALE GENOMIC DNA]</scope>
</reference>
<feature type="binding site" evidence="8">
    <location>
        <begin position="160"/>
        <end position="164"/>
    </location>
    <ligand>
        <name>substrate</name>
    </ligand>
</feature>
<feature type="binding site" evidence="8">
    <location>
        <position position="136"/>
    </location>
    <ligand>
        <name>Fe cation</name>
        <dbReference type="ChEBI" id="CHEBI:24875"/>
    </ligand>
</feature>
<evidence type="ECO:0000256" key="5">
    <source>
        <dbReference type="ARBA" id="ARBA00023004"/>
    </source>
</evidence>
<dbReference type="PROSITE" id="PS01016">
    <property type="entry name" value="GLYCOPROTEASE"/>
    <property type="match status" value="1"/>
</dbReference>
<dbReference type="FunFam" id="3.30.420.40:FF:000040">
    <property type="entry name" value="tRNA N6-adenosine threonylcarbamoyltransferase"/>
    <property type="match status" value="1"/>
</dbReference>
<feature type="binding site" evidence="8">
    <location>
        <position position="140"/>
    </location>
    <ligand>
        <name>Fe cation</name>
        <dbReference type="ChEBI" id="CHEBI:24875"/>
    </ligand>
</feature>
<comment type="function">
    <text evidence="8">Required for the formation of a threonylcarbamoyl group on adenosine at position 37 (t(6)A37) in tRNAs that read codons beginning with adenine. Is involved in the transfer of the threonylcarbamoyl moiety of threonylcarbamoyl-AMP (TC-AMP) to the N6 group of A37, together with TsaE and TsaB. TsaD likely plays a direct catalytic role in this reaction.</text>
</comment>
<comment type="subcellular location">
    <subcellularLocation>
        <location evidence="8">Cytoplasm</location>
    </subcellularLocation>
</comment>
<dbReference type="Pfam" id="PF00814">
    <property type="entry name" value="TsaD"/>
    <property type="match status" value="2"/>
</dbReference>
<dbReference type="NCBIfam" id="TIGR03723">
    <property type="entry name" value="T6A_TsaD_YgjD"/>
    <property type="match status" value="1"/>
</dbReference>
<keyword evidence="1 8" id="KW-0963">Cytoplasm</keyword>
<dbReference type="SUPFAM" id="SSF53067">
    <property type="entry name" value="Actin-like ATPase domain"/>
    <property type="match status" value="2"/>
</dbReference>
<evidence type="ECO:0000256" key="6">
    <source>
        <dbReference type="ARBA" id="ARBA00023315"/>
    </source>
</evidence>
<dbReference type="GO" id="GO:0005737">
    <property type="term" value="C:cytoplasm"/>
    <property type="evidence" value="ECO:0007669"/>
    <property type="project" value="UniProtKB-SubCell"/>
</dbReference>
<dbReference type="EC" id="2.3.1.234" evidence="8"/>
<evidence type="ECO:0000256" key="2">
    <source>
        <dbReference type="ARBA" id="ARBA00022679"/>
    </source>
</evidence>